<protein>
    <submittedName>
        <fullName evidence="1">Uncharacterized protein</fullName>
    </submittedName>
</protein>
<dbReference type="Proteomes" id="UP001295794">
    <property type="component" value="Unassembled WGS sequence"/>
</dbReference>
<name>A0AAD2JX77_9AGAR</name>
<evidence type="ECO:0000313" key="1">
    <source>
        <dbReference type="EMBL" id="CAK5266890.1"/>
    </source>
</evidence>
<sequence length="66" mass="7437">EKLHDFPYGGRLIKHQIIPCRLSAFSRFSHIGPSELIINQIILRHRQQFGPVVPPLAPPPLPGATY</sequence>
<dbReference type="AlphaFoldDB" id="A0AAD2JX77"/>
<reference evidence="1" key="1">
    <citation type="submission" date="2023-11" db="EMBL/GenBank/DDBJ databases">
        <authorList>
            <person name="De Vega J J."/>
            <person name="De Vega J J."/>
        </authorList>
    </citation>
    <scope>NUCLEOTIDE SEQUENCE</scope>
</reference>
<feature type="non-terminal residue" evidence="1">
    <location>
        <position position="66"/>
    </location>
</feature>
<dbReference type="EMBL" id="CAVNYO010000110">
    <property type="protein sequence ID" value="CAK5266890.1"/>
    <property type="molecule type" value="Genomic_DNA"/>
</dbReference>
<keyword evidence="2" id="KW-1185">Reference proteome</keyword>
<gene>
    <name evidence="1" type="ORF">MYCIT1_LOCUS8896</name>
</gene>
<comment type="caution">
    <text evidence="1">The sequence shown here is derived from an EMBL/GenBank/DDBJ whole genome shotgun (WGS) entry which is preliminary data.</text>
</comment>
<organism evidence="1 2">
    <name type="scientific">Mycena citricolor</name>
    <dbReference type="NCBI Taxonomy" id="2018698"/>
    <lineage>
        <taxon>Eukaryota</taxon>
        <taxon>Fungi</taxon>
        <taxon>Dikarya</taxon>
        <taxon>Basidiomycota</taxon>
        <taxon>Agaricomycotina</taxon>
        <taxon>Agaricomycetes</taxon>
        <taxon>Agaricomycetidae</taxon>
        <taxon>Agaricales</taxon>
        <taxon>Marasmiineae</taxon>
        <taxon>Mycenaceae</taxon>
        <taxon>Mycena</taxon>
    </lineage>
</organism>
<evidence type="ECO:0000313" key="2">
    <source>
        <dbReference type="Proteomes" id="UP001295794"/>
    </source>
</evidence>
<accession>A0AAD2JX77</accession>
<proteinExistence type="predicted"/>